<reference evidence="2" key="1">
    <citation type="submission" date="2016-08" db="EMBL/GenBank/DDBJ databases">
        <authorList>
            <person name="Seilhamer J.J."/>
        </authorList>
    </citation>
    <scope>NUCLEOTIDE SEQUENCE [LARGE SCALE GENOMIC DNA]</scope>
    <source>
        <strain evidence="2">INRA Bc05-F1</strain>
    </source>
</reference>
<accession>A0A1C4FX34</accession>
<reference evidence="3 4" key="2">
    <citation type="submission" date="2016-08" db="EMBL/GenBank/DDBJ databases">
        <authorList>
            <person name="Loux V."/>
            <person name="Rue O."/>
        </authorList>
    </citation>
    <scope>NUCLEOTIDE SEQUENCE [LARGE SCALE GENOMIC DNA]</scope>
    <source>
        <strain evidence="4">INRA Bc05-F1</strain>
        <strain evidence="1 3">WSBC_10311</strain>
    </source>
</reference>
<proteinExistence type="predicted"/>
<dbReference type="EMBL" id="FMBE01000015">
    <property type="protein sequence ID" value="SCC60518.1"/>
    <property type="molecule type" value="Genomic_DNA"/>
</dbReference>
<dbReference type="EMBL" id="FMBG01000021">
    <property type="protein sequence ID" value="SCC57961.1"/>
    <property type="molecule type" value="Genomic_DNA"/>
</dbReference>
<protein>
    <submittedName>
        <fullName evidence="2">Uncharacterized protein</fullName>
    </submittedName>
</protein>
<evidence type="ECO:0000313" key="4">
    <source>
        <dbReference type="Proteomes" id="UP000196052"/>
    </source>
</evidence>
<evidence type="ECO:0000313" key="3">
    <source>
        <dbReference type="Proteomes" id="UP000195728"/>
    </source>
</evidence>
<dbReference type="Proteomes" id="UP000195728">
    <property type="component" value="Unassembled WGS sequence"/>
</dbReference>
<organism evidence="2 4">
    <name type="scientific">Bacillus wiedmannii</name>
    <dbReference type="NCBI Taxonomy" id="1890302"/>
    <lineage>
        <taxon>Bacteria</taxon>
        <taxon>Bacillati</taxon>
        <taxon>Bacillota</taxon>
        <taxon>Bacilli</taxon>
        <taxon>Bacillales</taxon>
        <taxon>Bacillaceae</taxon>
        <taxon>Bacillus</taxon>
        <taxon>Bacillus cereus group</taxon>
    </lineage>
</organism>
<dbReference type="Proteomes" id="UP000196052">
    <property type="component" value="Unassembled WGS sequence"/>
</dbReference>
<dbReference type="AlphaFoldDB" id="A0A1C4FX34"/>
<sequence length="24" mass="2818">MTPQQPLTFVNKVLIPANCERFDR</sequence>
<name>A0A1C4FX34_9BACI</name>
<gene>
    <name evidence="2" type="ORF">BC05F1_04995</name>
    <name evidence="1" type="ORF">BC10311_04647</name>
</gene>
<evidence type="ECO:0000313" key="2">
    <source>
        <dbReference type="EMBL" id="SCC60518.1"/>
    </source>
</evidence>
<evidence type="ECO:0000313" key="1">
    <source>
        <dbReference type="EMBL" id="SCC57961.1"/>
    </source>
</evidence>